<keyword evidence="2" id="KW-1185">Reference proteome</keyword>
<dbReference type="EMBL" id="JNBR01000557">
    <property type="protein sequence ID" value="OQR91089.1"/>
    <property type="molecule type" value="Genomic_DNA"/>
</dbReference>
<evidence type="ECO:0000313" key="2">
    <source>
        <dbReference type="Proteomes" id="UP000243579"/>
    </source>
</evidence>
<dbReference type="OrthoDB" id="75738at2759"/>
<dbReference type="Proteomes" id="UP000243579">
    <property type="component" value="Unassembled WGS sequence"/>
</dbReference>
<evidence type="ECO:0008006" key="3">
    <source>
        <dbReference type="Google" id="ProtNLM"/>
    </source>
</evidence>
<dbReference type="SUPFAM" id="SSF50978">
    <property type="entry name" value="WD40 repeat-like"/>
    <property type="match status" value="1"/>
</dbReference>
<accession>A0A1V9YZ58</accession>
<dbReference type="Gene3D" id="2.130.10.10">
    <property type="entry name" value="YVTN repeat-like/Quinoprotein amine dehydrogenase"/>
    <property type="match status" value="1"/>
</dbReference>
<protein>
    <recommendedName>
        <fullName evidence="3">Ig-like domain-containing protein</fullName>
    </recommendedName>
</protein>
<proteinExistence type="predicted"/>
<dbReference type="InterPro" id="IPR036179">
    <property type="entry name" value="Ig-like_dom_sf"/>
</dbReference>
<reference evidence="1 2" key="1">
    <citation type="journal article" date="2014" name="Genome Biol. Evol.">
        <title>The secreted proteins of Achlya hypogyna and Thraustotheca clavata identify the ancestral oomycete secretome and reveal gene acquisitions by horizontal gene transfer.</title>
        <authorList>
            <person name="Misner I."/>
            <person name="Blouin N."/>
            <person name="Leonard G."/>
            <person name="Richards T.A."/>
            <person name="Lane C.E."/>
        </authorList>
    </citation>
    <scope>NUCLEOTIDE SEQUENCE [LARGE SCALE GENOMIC DNA]</scope>
    <source>
        <strain evidence="1 2">ATCC 48635</strain>
    </source>
</reference>
<dbReference type="PROSITE" id="PS50096">
    <property type="entry name" value="IQ"/>
    <property type="match status" value="1"/>
</dbReference>
<organism evidence="1 2">
    <name type="scientific">Achlya hypogyna</name>
    <name type="common">Oomycete</name>
    <name type="synonym">Protoachlya hypogyna</name>
    <dbReference type="NCBI Taxonomy" id="1202772"/>
    <lineage>
        <taxon>Eukaryota</taxon>
        <taxon>Sar</taxon>
        <taxon>Stramenopiles</taxon>
        <taxon>Oomycota</taxon>
        <taxon>Saprolegniomycetes</taxon>
        <taxon>Saprolegniales</taxon>
        <taxon>Achlyaceae</taxon>
        <taxon>Achlya</taxon>
    </lineage>
</organism>
<dbReference type="AlphaFoldDB" id="A0A1V9YZ58"/>
<dbReference type="InterPro" id="IPR015943">
    <property type="entry name" value="WD40/YVTN_repeat-like_dom_sf"/>
</dbReference>
<name>A0A1V9YZ58_ACHHY</name>
<sequence length="722" mass="80302">MTPDDQRTSHIELERLRGAVVRDIAWAKQMLEAHAATYDHECAVCGSRQTVLLQAKQHIYCRMCRTTTANVYAHPPPSDKLREHERITKDMALEMIQEVLAAFEIPHNKARLSEAKAHGSYRNCLCYGFTNNLEGVLKSIRAVQEHCGDNPVFHDGLERLRLIFSPFNTYELEDARIRQEEAAAREEALAQEAQRVADAKKMEELAQERREIALKRAKKVARGLDPNQMYLPAIVRQPPETIVLLPGRKAFVSIVADRTESFQWYLNGARLSEDTPGVLGATTAFLKLEFFTKSLSGTYVCECINDDGRLRSTPCLVQLAQLKPTMVRRVDVANVPHGLAVDCEAGLVTLLSTKGVEFRTVVALEMRPVVGAPAVAEPFAALTGSRENWYIGLANGSLLHWRTQVQMPPPPPTETPAPVGKRRMSVMNALDTNADAKRRASVRRLSACPQVRVTHAERHDSSLAVIRVVQFLAHGTWLLLSDERHAVYLYHLPAAGASSALPLLLATFVITAPQGARILRVVGSTTLPFFAVAYTHSKHVDLYRLTALTYTKTTVTMGCRVSAMAFPPLGFQLAVGEQGIQHGFLRVLNLETRVSQLHTRAHFGPIEKMQFMAEFVLCTVGMDRAVKLWDTTKKTCLVEFMPQTAVPSALFAFGPSSVLLAFYSKQVELWHIANLDKVLASIETEHLYAIVMVQKQWRGALARHRLKLQAVLTAAEASSQGP</sequence>
<dbReference type="InterPro" id="IPR036322">
    <property type="entry name" value="WD40_repeat_dom_sf"/>
</dbReference>
<dbReference type="SUPFAM" id="SSF48726">
    <property type="entry name" value="Immunoglobulin"/>
    <property type="match status" value="1"/>
</dbReference>
<evidence type="ECO:0000313" key="1">
    <source>
        <dbReference type="EMBL" id="OQR91089.1"/>
    </source>
</evidence>
<gene>
    <name evidence="1" type="ORF">ACHHYP_04994</name>
</gene>
<comment type="caution">
    <text evidence="1">The sequence shown here is derived from an EMBL/GenBank/DDBJ whole genome shotgun (WGS) entry which is preliminary data.</text>
</comment>